<dbReference type="EMBL" id="MNBE01000157">
    <property type="protein sequence ID" value="OKP12990.1"/>
    <property type="molecule type" value="Genomic_DNA"/>
</dbReference>
<dbReference type="AlphaFoldDB" id="A0A1Q5UKJ3"/>
<proteinExistence type="predicted"/>
<gene>
    <name evidence="1" type="ORF">PENSUB_1090</name>
</gene>
<organism evidence="1 2">
    <name type="scientific">Penicillium subrubescens</name>
    <dbReference type="NCBI Taxonomy" id="1316194"/>
    <lineage>
        <taxon>Eukaryota</taxon>
        <taxon>Fungi</taxon>
        <taxon>Dikarya</taxon>
        <taxon>Ascomycota</taxon>
        <taxon>Pezizomycotina</taxon>
        <taxon>Eurotiomycetes</taxon>
        <taxon>Eurotiomycetidae</taxon>
        <taxon>Eurotiales</taxon>
        <taxon>Aspergillaceae</taxon>
        <taxon>Penicillium</taxon>
    </lineage>
</organism>
<reference evidence="1 2" key="1">
    <citation type="submission" date="2016-10" db="EMBL/GenBank/DDBJ databases">
        <title>Genome sequence of the ascomycete fungus Penicillium subrubescens.</title>
        <authorList>
            <person name="De Vries R.P."/>
            <person name="Peng M."/>
            <person name="Dilokpimol A."/>
            <person name="Hilden K."/>
            <person name="Makela M.R."/>
            <person name="Grigoriev I."/>
            <person name="Riley R."/>
            <person name="Granchi Z."/>
        </authorList>
    </citation>
    <scope>NUCLEOTIDE SEQUENCE [LARGE SCALE GENOMIC DNA]</scope>
    <source>
        <strain evidence="1 2">CBS 132785</strain>
    </source>
</reference>
<protein>
    <submittedName>
        <fullName evidence="1">Uncharacterized protein</fullName>
    </submittedName>
</protein>
<sequence length="271" mass="30177">MANLISLNAHDALLEPLPDLKVSAKHTISSALHPVDFTGDMRPWLNFPAEVLNTYNTQTWSQQAIDARFTGLNAASSTTEEHVVVSCETDVQGRFLGRAGQVLGAVFKDQRLDLTFSSFKGAKLPHEGYRKFPDFVVMHPSGEAKVVGEAKVPWVPQHSLSDAISLFDSHAEENFRHLLGQIATYMLETEIKHGFLTTYDETVFLRKVDVNRQWVLEYSPVIFNDNQGSSMGTTGVSLSQCLYHIALVGLGDTYFGVNMGTRNQDWTIVRT</sequence>
<accession>A0A1Q5UKJ3</accession>
<dbReference type="Proteomes" id="UP000186955">
    <property type="component" value="Unassembled WGS sequence"/>
</dbReference>
<evidence type="ECO:0000313" key="2">
    <source>
        <dbReference type="Proteomes" id="UP000186955"/>
    </source>
</evidence>
<evidence type="ECO:0000313" key="1">
    <source>
        <dbReference type="EMBL" id="OKP12990.1"/>
    </source>
</evidence>
<keyword evidence="2" id="KW-1185">Reference proteome</keyword>
<name>A0A1Q5UKJ3_9EURO</name>
<comment type="caution">
    <text evidence="1">The sequence shown here is derived from an EMBL/GenBank/DDBJ whole genome shotgun (WGS) entry which is preliminary data.</text>
</comment>